<gene>
    <name evidence="2" type="ORF">F2Q68_00000335</name>
    <name evidence="3" type="ORF">F2Q70_00007273</name>
</gene>
<name>A0A8S9M494_BRACR</name>
<accession>A0A8S9M494</accession>
<proteinExistence type="predicted"/>
<evidence type="ECO:0000313" key="3">
    <source>
        <dbReference type="EMBL" id="KAF2612788.1"/>
    </source>
</evidence>
<dbReference type="EMBL" id="QGKW02001660">
    <property type="protein sequence ID" value="KAF2581017.1"/>
    <property type="molecule type" value="Genomic_DNA"/>
</dbReference>
<evidence type="ECO:0000313" key="2">
    <source>
        <dbReference type="EMBL" id="KAF2581017.1"/>
    </source>
</evidence>
<dbReference type="Proteomes" id="UP000712281">
    <property type="component" value="Unassembled WGS sequence"/>
</dbReference>
<feature type="region of interest" description="Disordered" evidence="1">
    <location>
        <begin position="39"/>
        <end position="64"/>
    </location>
</feature>
<dbReference type="AlphaFoldDB" id="A0A8S9M494"/>
<organism evidence="3">
    <name type="scientific">Brassica cretica</name>
    <name type="common">Mustard</name>
    <dbReference type="NCBI Taxonomy" id="69181"/>
    <lineage>
        <taxon>Eukaryota</taxon>
        <taxon>Viridiplantae</taxon>
        <taxon>Streptophyta</taxon>
        <taxon>Embryophyta</taxon>
        <taxon>Tracheophyta</taxon>
        <taxon>Spermatophyta</taxon>
        <taxon>Magnoliopsida</taxon>
        <taxon>eudicotyledons</taxon>
        <taxon>Gunneridae</taxon>
        <taxon>Pentapetalae</taxon>
        <taxon>rosids</taxon>
        <taxon>malvids</taxon>
        <taxon>Brassicales</taxon>
        <taxon>Brassicaceae</taxon>
        <taxon>Brassiceae</taxon>
        <taxon>Brassica</taxon>
    </lineage>
</organism>
<comment type="caution">
    <text evidence="3">The sequence shown here is derived from an EMBL/GenBank/DDBJ whole genome shotgun (WGS) entry which is preliminary data.</text>
</comment>
<sequence>MGRRCSKKLCSNCEPNDKCDTSGLNEEYQIIIPEEAESLANSQSPVKASMEKPIQVSGQPPQVV</sequence>
<protein>
    <submittedName>
        <fullName evidence="3">Uncharacterized protein</fullName>
    </submittedName>
</protein>
<evidence type="ECO:0000256" key="1">
    <source>
        <dbReference type="SAM" id="MobiDB-lite"/>
    </source>
</evidence>
<dbReference type="EMBL" id="QGKY02000089">
    <property type="protein sequence ID" value="KAF2612788.1"/>
    <property type="molecule type" value="Genomic_DNA"/>
</dbReference>
<reference evidence="3" key="1">
    <citation type="submission" date="2019-12" db="EMBL/GenBank/DDBJ databases">
        <title>Genome sequencing and annotation of Brassica cretica.</title>
        <authorList>
            <person name="Studholme D.J."/>
            <person name="Sarris P.F."/>
        </authorList>
    </citation>
    <scope>NUCLEOTIDE SEQUENCE</scope>
    <source>
        <strain evidence="2">PFS-001/15</strain>
        <strain evidence="3">PFS-102/07</strain>
        <tissue evidence="3">Leaf</tissue>
    </source>
</reference>